<name>A0A3B1BN24_9ZZZZ</name>
<dbReference type="PROSITE" id="PS50263">
    <property type="entry name" value="CN_HYDROLASE"/>
    <property type="match status" value="1"/>
</dbReference>
<feature type="transmembrane region" description="Helical" evidence="8">
    <location>
        <begin position="108"/>
        <end position="131"/>
    </location>
</feature>
<dbReference type="PANTHER" id="PTHR38686">
    <property type="entry name" value="APOLIPOPROTEIN N-ACYLTRANSFERASE"/>
    <property type="match status" value="1"/>
</dbReference>
<evidence type="ECO:0000256" key="7">
    <source>
        <dbReference type="ARBA" id="ARBA00023315"/>
    </source>
</evidence>
<dbReference type="InterPro" id="IPR004563">
    <property type="entry name" value="Apolipo_AcylTrfase"/>
</dbReference>
<dbReference type="GO" id="GO:0042158">
    <property type="term" value="P:lipoprotein biosynthetic process"/>
    <property type="evidence" value="ECO:0007669"/>
    <property type="project" value="InterPro"/>
</dbReference>
<gene>
    <name evidence="10" type="ORF">MNBD_NITROSPINAE04-897</name>
</gene>
<feature type="transmembrane region" description="Helical" evidence="8">
    <location>
        <begin position="227"/>
        <end position="244"/>
    </location>
</feature>
<dbReference type="Gene3D" id="3.60.110.10">
    <property type="entry name" value="Carbon-nitrogen hydrolase"/>
    <property type="match status" value="1"/>
</dbReference>
<dbReference type="CDD" id="cd07571">
    <property type="entry name" value="ALP_N-acyl_transferase"/>
    <property type="match status" value="1"/>
</dbReference>
<organism evidence="10">
    <name type="scientific">hydrothermal vent metagenome</name>
    <dbReference type="NCBI Taxonomy" id="652676"/>
    <lineage>
        <taxon>unclassified sequences</taxon>
        <taxon>metagenomes</taxon>
        <taxon>ecological metagenomes</taxon>
    </lineage>
</organism>
<dbReference type="SUPFAM" id="SSF56317">
    <property type="entry name" value="Carbon-nitrogen hydrolase"/>
    <property type="match status" value="1"/>
</dbReference>
<reference evidence="10" key="1">
    <citation type="submission" date="2018-06" db="EMBL/GenBank/DDBJ databases">
        <authorList>
            <person name="Zhirakovskaya E."/>
        </authorList>
    </citation>
    <scope>NUCLEOTIDE SEQUENCE</scope>
</reference>
<comment type="subcellular location">
    <subcellularLocation>
        <location evidence="1">Cell membrane</location>
        <topology evidence="1">Multi-pass membrane protein</topology>
    </subcellularLocation>
</comment>
<feature type="transmembrane region" description="Helical" evidence="8">
    <location>
        <begin position="75"/>
        <end position="96"/>
    </location>
</feature>
<keyword evidence="6 8" id="KW-0472">Membrane</keyword>
<dbReference type="HAMAP" id="MF_01148">
    <property type="entry name" value="Lnt"/>
    <property type="match status" value="1"/>
</dbReference>
<feature type="transmembrane region" description="Helical" evidence="8">
    <location>
        <begin position="182"/>
        <end position="206"/>
    </location>
</feature>
<evidence type="ECO:0000313" key="10">
    <source>
        <dbReference type="EMBL" id="VAX19756.1"/>
    </source>
</evidence>
<dbReference type="EMBL" id="UOGA01000163">
    <property type="protein sequence ID" value="VAX19756.1"/>
    <property type="molecule type" value="Genomic_DNA"/>
</dbReference>
<dbReference type="NCBIfam" id="TIGR00546">
    <property type="entry name" value="lnt"/>
    <property type="match status" value="1"/>
</dbReference>
<dbReference type="AlphaFoldDB" id="A0A3B1BN24"/>
<dbReference type="InterPro" id="IPR003010">
    <property type="entry name" value="C-N_Hydrolase"/>
</dbReference>
<evidence type="ECO:0000256" key="2">
    <source>
        <dbReference type="ARBA" id="ARBA00022475"/>
    </source>
</evidence>
<dbReference type="InterPro" id="IPR036526">
    <property type="entry name" value="C-N_Hydrolase_sf"/>
</dbReference>
<evidence type="ECO:0000259" key="9">
    <source>
        <dbReference type="PROSITE" id="PS50263"/>
    </source>
</evidence>
<keyword evidence="5 8" id="KW-1133">Transmembrane helix</keyword>
<sequence>MTIIRQYLFLLIKVYISIEKADLKQGKPVSMKDIGLAALSGLMVASTFPDYGLWPVSFVALAPFLISIRGKTILAGSWLGFVMGIFYFGPTIYWVSNTMTEYAHMPSIPAFGATALMVMAAALFTFMFAYVMIKVEQRFGWDSALSIAPFLWVSLELVRGHLPIISFPWARLADSFYTVLPFIQIADITGEDGIGFIIVLVNVAVVKIIDWKTIYDPFTSKPFPLRWVTLCIAIVAMTLAYGQWRLYSLASTGEANIKVALIQGNIDQSKKWKREYRNHQLNIYFTRTREAVSKGAKLVVWPETAAPFYFGSDPQNDRRIIKLVEEIGVPIVFGAPGYKKESGRIISYNRAWVVRPGGTTEKYAKIHLVPFGEYIPLKKAFFFLDKLVTAIGDMEPGEGLSLLDTNVLQVGPQICYEIIFPKYSRVLTEKGATAIVNISNDSWYGDSPASRQSMAMGVFRAIENRIPVLRAAQSGITALIDQTGKVTEETKLFVETTLMGEITPRGKAPLTFFTKYGEIFAILSLFVTGVTLARAMRNKR</sequence>
<evidence type="ECO:0000256" key="3">
    <source>
        <dbReference type="ARBA" id="ARBA00022679"/>
    </source>
</evidence>
<keyword evidence="10" id="KW-0449">Lipoprotein</keyword>
<feature type="domain" description="CN hydrolase" evidence="9">
    <location>
        <begin position="262"/>
        <end position="504"/>
    </location>
</feature>
<evidence type="ECO:0000256" key="8">
    <source>
        <dbReference type="SAM" id="Phobius"/>
    </source>
</evidence>
<feature type="transmembrane region" description="Helical" evidence="8">
    <location>
        <begin position="51"/>
        <end position="68"/>
    </location>
</feature>
<evidence type="ECO:0000256" key="6">
    <source>
        <dbReference type="ARBA" id="ARBA00023136"/>
    </source>
</evidence>
<accession>A0A3B1BN24</accession>
<dbReference type="Pfam" id="PF20154">
    <property type="entry name" value="LNT_N"/>
    <property type="match status" value="1"/>
</dbReference>
<keyword evidence="4 8" id="KW-0812">Transmembrane</keyword>
<evidence type="ECO:0000256" key="4">
    <source>
        <dbReference type="ARBA" id="ARBA00022692"/>
    </source>
</evidence>
<dbReference type="InterPro" id="IPR045378">
    <property type="entry name" value="LNT_N"/>
</dbReference>
<protein>
    <submittedName>
        <fullName evidence="10">Apolipoprotein N-acyltransferase / Copper homeostasis protein CutE</fullName>
    </submittedName>
</protein>
<evidence type="ECO:0000256" key="1">
    <source>
        <dbReference type="ARBA" id="ARBA00004651"/>
    </source>
</evidence>
<dbReference type="Pfam" id="PF00795">
    <property type="entry name" value="CN_hydrolase"/>
    <property type="match status" value="1"/>
</dbReference>
<keyword evidence="2" id="KW-1003">Cell membrane</keyword>
<evidence type="ECO:0000256" key="5">
    <source>
        <dbReference type="ARBA" id="ARBA00022989"/>
    </source>
</evidence>
<keyword evidence="3 10" id="KW-0808">Transferase</keyword>
<dbReference type="GO" id="GO:0016410">
    <property type="term" value="F:N-acyltransferase activity"/>
    <property type="evidence" value="ECO:0007669"/>
    <property type="project" value="InterPro"/>
</dbReference>
<dbReference type="PANTHER" id="PTHR38686:SF1">
    <property type="entry name" value="APOLIPOPROTEIN N-ACYLTRANSFERASE"/>
    <property type="match status" value="1"/>
</dbReference>
<feature type="transmembrane region" description="Helical" evidence="8">
    <location>
        <begin position="519"/>
        <end position="536"/>
    </location>
</feature>
<keyword evidence="7 10" id="KW-0012">Acyltransferase</keyword>
<feature type="transmembrane region" description="Helical" evidence="8">
    <location>
        <begin position="143"/>
        <end position="162"/>
    </location>
</feature>
<proteinExistence type="inferred from homology"/>
<dbReference type="GO" id="GO:0005886">
    <property type="term" value="C:plasma membrane"/>
    <property type="evidence" value="ECO:0007669"/>
    <property type="project" value="UniProtKB-SubCell"/>
</dbReference>